<proteinExistence type="predicted"/>
<dbReference type="EMBL" id="JAPDNS010000001">
    <property type="protein sequence ID" value="MCW3483143.1"/>
    <property type="molecule type" value="Genomic_DNA"/>
</dbReference>
<dbReference type="RefSeq" id="WP_264728174.1">
    <property type="nucleotide sequence ID" value="NZ_JAPDNR010000001.1"/>
</dbReference>
<feature type="domain" description="HTH araC/xylS-type" evidence="4">
    <location>
        <begin position="204"/>
        <end position="302"/>
    </location>
</feature>
<evidence type="ECO:0000259" key="4">
    <source>
        <dbReference type="PROSITE" id="PS01124"/>
    </source>
</evidence>
<evidence type="ECO:0000256" key="2">
    <source>
        <dbReference type="ARBA" id="ARBA00023125"/>
    </source>
</evidence>
<dbReference type="SUPFAM" id="SSF46689">
    <property type="entry name" value="Homeodomain-like"/>
    <property type="match status" value="1"/>
</dbReference>
<keyword evidence="2" id="KW-0238">DNA-binding</keyword>
<keyword evidence="6" id="KW-1185">Reference proteome</keyword>
<evidence type="ECO:0000256" key="1">
    <source>
        <dbReference type="ARBA" id="ARBA00023015"/>
    </source>
</evidence>
<dbReference type="SMART" id="SM00342">
    <property type="entry name" value="HTH_ARAC"/>
    <property type="match status" value="1"/>
</dbReference>
<dbReference type="Gene3D" id="1.10.10.60">
    <property type="entry name" value="Homeodomain-like"/>
    <property type="match status" value="1"/>
</dbReference>
<name>A0ABT3IGP7_9BACT</name>
<dbReference type="InterPro" id="IPR003313">
    <property type="entry name" value="AraC-bd"/>
</dbReference>
<dbReference type="InterPro" id="IPR037923">
    <property type="entry name" value="HTH-like"/>
</dbReference>
<dbReference type="PANTHER" id="PTHR43280">
    <property type="entry name" value="ARAC-FAMILY TRANSCRIPTIONAL REGULATOR"/>
    <property type="match status" value="1"/>
</dbReference>
<keyword evidence="1" id="KW-0805">Transcription regulation</keyword>
<accession>A0ABT3IGP7</accession>
<dbReference type="InterPro" id="IPR009057">
    <property type="entry name" value="Homeodomain-like_sf"/>
</dbReference>
<organism evidence="5 6">
    <name type="scientific">Chitinophaga nivalis</name>
    <dbReference type="NCBI Taxonomy" id="2991709"/>
    <lineage>
        <taxon>Bacteria</taxon>
        <taxon>Pseudomonadati</taxon>
        <taxon>Bacteroidota</taxon>
        <taxon>Chitinophagia</taxon>
        <taxon>Chitinophagales</taxon>
        <taxon>Chitinophagaceae</taxon>
        <taxon>Chitinophaga</taxon>
    </lineage>
</organism>
<protein>
    <submittedName>
        <fullName evidence="5">Helix-turn-helix domain-containing protein</fullName>
    </submittedName>
</protein>
<dbReference type="Proteomes" id="UP001207742">
    <property type="component" value="Unassembled WGS sequence"/>
</dbReference>
<keyword evidence="3" id="KW-0804">Transcription</keyword>
<dbReference type="InterPro" id="IPR018060">
    <property type="entry name" value="HTH_AraC"/>
</dbReference>
<dbReference type="PROSITE" id="PS01124">
    <property type="entry name" value="HTH_ARAC_FAMILY_2"/>
    <property type="match status" value="1"/>
</dbReference>
<sequence length="306" mass="35291">MKQPILNIHDTVKLYTVDDAAITDPARYAARTLGNGTLLILDNQDSKDEGTPVRTDHYALIFCMKGTCRKIVDHHPFEVIPHSIHIVAPGQLSSYSHRSPDLTLKMIFFKRSFLDDLQVAAELTDQLLLVNPEHPPLFTTDPASMEAMLQLITGMQQEQETHAPFFLQIIRCQLLELLFRINRVCTHCLENTPKRSNRRFQVVHEYRKLVEKYFTVHNRVEEYAALLHITAKHLSDTVKQETGDTALTFIHQRILREAQFLLEYSALSIKEIAAYLNFDSSSHFSRFFRLKLGTSPIDYRQTRKIG</sequence>
<evidence type="ECO:0000313" key="5">
    <source>
        <dbReference type="EMBL" id="MCW3483143.1"/>
    </source>
</evidence>
<dbReference type="Pfam" id="PF02311">
    <property type="entry name" value="AraC_binding"/>
    <property type="match status" value="1"/>
</dbReference>
<comment type="caution">
    <text evidence="5">The sequence shown here is derived from an EMBL/GenBank/DDBJ whole genome shotgun (WGS) entry which is preliminary data.</text>
</comment>
<reference evidence="5 6" key="1">
    <citation type="submission" date="2022-10" db="EMBL/GenBank/DDBJ databases">
        <title>Chitinophaga nivalis PC15 sp. nov., isolated from Pyeongchang county, South Korea.</title>
        <authorList>
            <person name="Trinh H.N."/>
        </authorList>
    </citation>
    <scope>NUCLEOTIDE SEQUENCE [LARGE SCALE GENOMIC DNA]</scope>
    <source>
        <strain evidence="5 6">PC14</strain>
    </source>
</reference>
<evidence type="ECO:0000313" key="6">
    <source>
        <dbReference type="Proteomes" id="UP001207742"/>
    </source>
</evidence>
<dbReference type="PANTHER" id="PTHR43280:SF32">
    <property type="entry name" value="TRANSCRIPTIONAL REGULATORY PROTEIN"/>
    <property type="match status" value="1"/>
</dbReference>
<dbReference type="SUPFAM" id="SSF51215">
    <property type="entry name" value="Regulatory protein AraC"/>
    <property type="match status" value="1"/>
</dbReference>
<dbReference type="Pfam" id="PF12833">
    <property type="entry name" value="HTH_18"/>
    <property type="match status" value="1"/>
</dbReference>
<gene>
    <name evidence="5" type="ORF">OL497_04525</name>
</gene>
<evidence type="ECO:0000256" key="3">
    <source>
        <dbReference type="ARBA" id="ARBA00023163"/>
    </source>
</evidence>